<sequence length="124" mass="13815">MWINTKSLILTPPQPMIFLWQRNCSTINDTTVNSALLETVTTQASLQPSIVALSTVHNSNMELTVPTTQPEIVTSSENVIQSSENHSKRESEKLIPPFHRSSKDVRQQNKTTASSFNTESSCIL</sequence>
<organism evidence="2 3">
    <name type="scientific">Dryococelus australis</name>
    <dbReference type="NCBI Taxonomy" id="614101"/>
    <lineage>
        <taxon>Eukaryota</taxon>
        <taxon>Metazoa</taxon>
        <taxon>Ecdysozoa</taxon>
        <taxon>Arthropoda</taxon>
        <taxon>Hexapoda</taxon>
        <taxon>Insecta</taxon>
        <taxon>Pterygota</taxon>
        <taxon>Neoptera</taxon>
        <taxon>Polyneoptera</taxon>
        <taxon>Phasmatodea</taxon>
        <taxon>Verophasmatodea</taxon>
        <taxon>Anareolatae</taxon>
        <taxon>Phasmatidae</taxon>
        <taxon>Eurycanthinae</taxon>
        <taxon>Dryococelus</taxon>
    </lineage>
</organism>
<gene>
    <name evidence="2" type="ORF">PR048_032877</name>
</gene>
<keyword evidence="3" id="KW-1185">Reference proteome</keyword>
<name>A0ABQ9G3G8_9NEOP</name>
<dbReference type="Proteomes" id="UP001159363">
    <property type="component" value="Chromosome 15"/>
</dbReference>
<reference evidence="2 3" key="1">
    <citation type="submission" date="2023-02" db="EMBL/GenBank/DDBJ databases">
        <title>LHISI_Scaffold_Assembly.</title>
        <authorList>
            <person name="Stuart O.P."/>
            <person name="Cleave R."/>
            <person name="Magrath M.J.L."/>
            <person name="Mikheyev A.S."/>
        </authorList>
    </citation>
    <scope>NUCLEOTIDE SEQUENCE [LARGE SCALE GENOMIC DNA]</scope>
    <source>
        <strain evidence="2">Daus_M_001</strain>
        <tissue evidence="2">Leg muscle</tissue>
    </source>
</reference>
<accession>A0ABQ9G3G8</accession>
<dbReference type="EMBL" id="JARBHB010000016">
    <property type="protein sequence ID" value="KAJ8867015.1"/>
    <property type="molecule type" value="Genomic_DNA"/>
</dbReference>
<feature type="compositionally biased region" description="Polar residues" evidence="1">
    <location>
        <begin position="108"/>
        <end position="124"/>
    </location>
</feature>
<evidence type="ECO:0000313" key="3">
    <source>
        <dbReference type="Proteomes" id="UP001159363"/>
    </source>
</evidence>
<proteinExistence type="predicted"/>
<evidence type="ECO:0000313" key="2">
    <source>
        <dbReference type="EMBL" id="KAJ8867015.1"/>
    </source>
</evidence>
<feature type="region of interest" description="Disordered" evidence="1">
    <location>
        <begin position="78"/>
        <end position="124"/>
    </location>
</feature>
<protein>
    <submittedName>
        <fullName evidence="2">Uncharacterized protein</fullName>
    </submittedName>
</protein>
<comment type="caution">
    <text evidence="2">The sequence shown here is derived from an EMBL/GenBank/DDBJ whole genome shotgun (WGS) entry which is preliminary data.</text>
</comment>
<evidence type="ECO:0000256" key="1">
    <source>
        <dbReference type="SAM" id="MobiDB-lite"/>
    </source>
</evidence>